<evidence type="ECO:0000313" key="1">
    <source>
        <dbReference type="EMBL" id="CAZ88400.1"/>
    </source>
</evidence>
<accession>D6CSY1</accession>
<reference evidence="2" key="2">
    <citation type="journal article" date="2010" name="PLoS Genet.">
        <title>Structure, function, and evolution of the Thiomonas spp. genome.</title>
        <authorList>
            <person name="Arsene-Ploetze F."/>
            <person name="Koechler S."/>
            <person name="Marchal M."/>
            <person name="Coppee J.Y."/>
            <person name="Chandler M."/>
            <person name="Bonnefoy V."/>
            <person name="Brochier-Armanet C."/>
            <person name="Barakat M."/>
            <person name="Barbe V."/>
            <person name="Battaglia-Brunet F."/>
            <person name="Bruneel O."/>
            <person name="Bryan C.G."/>
            <person name="Cleiss-Arnold J."/>
            <person name="Cruveiller S."/>
            <person name="Erhardt M."/>
            <person name="Heinrich-Salmeron A."/>
            <person name="Hommais F."/>
            <person name="Joulian C."/>
            <person name="Krin E."/>
            <person name="Lieutaud A."/>
            <person name="Lievremont D."/>
            <person name="Michel C."/>
            <person name="Muller D."/>
            <person name="Ortet P."/>
            <person name="Proux C."/>
            <person name="Siguier P."/>
            <person name="Roche D."/>
            <person name="Rouy Z."/>
            <person name="Salvignol G."/>
            <person name="Slyemi D."/>
            <person name="Talla E."/>
            <person name="Weiss S."/>
            <person name="Weissenbach J."/>
            <person name="Medigue C."/>
            <person name="Bertin P.N."/>
        </authorList>
    </citation>
    <scope>NUCLEOTIDE SEQUENCE [LARGE SCALE GENOMIC DNA]</scope>
    <source>
        <strain evidence="2">DSM 22701 / CIP 110005 / 3As</strain>
    </source>
</reference>
<dbReference type="KEGG" id="thi:THI_1727"/>
<dbReference type="EMBL" id="FP475956">
    <property type="protein sequence ID" value="CAZ88400.1"/>
    <property type="molecule type" value="Genomic_DNA"/>
</dbReference>
<sequence>MFNRILKVLGSLFTKKKKAKKKNNSSIYPMY</sequence>
<proteinExistence type="predicted"/>
<reference key="1">
    <citation type="submission" date="2009-07" db="EMBL/GenBank/DDBJ databases">
        <authorList>
            <person name="Genoscope - CEA"/>
        </authorList>
    </citation>
    <scope>NUCLEOTIDE SEQUENCE</scope>
    <source>
        <strain>3As</strain>
    </source>
</reference>
<organism evidence="1 2">
    <name type="scientific">Thiomonas arsenitoxydans (strain DSM 22701 / CIP 110005 / 3As)</name>
    <dbReference type="NCBI Taxonomy" id="426114"/>
    <lineage>
        <taxon>Bacteria</taxon>
        <taxon>Pseudomonadati</taxon>
        <taxon>Pseudomonadota</taxon>
        <taxon>Betaproteobacteria</taxon>
        <taxon>Burkholderiales</taxon>
        <taxon>Thiomonas</taxon>
    </lineage>
</organism>
<protein>
    <submittedName>
        <fullName evidence="1">Uncharacterized protein</fullName>
    </submittedName>
</protein>
<name>D6CSY1_THIA3</name>
<gene>
    <name evidence="1" type="ordered locus">THI_1727</name>
</gene>
<dbReference type="AlphaFoldDB" id="D6CSY1"/>
<dbReference type="Proteomes" id="UP000002372">
    <property type="component" value="Chromosome"/>
</dbReference>
<evidence type="ECO:0000313" key="2">
    <source>
        <dbReference type="Proteomes" id="UP000002372"/>
    </source>
</evidence>
<dbReference type="HOGENOM" id="CLU_220250_0_0_4"/>